<dbReference type="EMBL" id="JBBCAQ010000010">
    <property type="protein sequence ID" value="KAK7601626.1"/>
    <property type="molecule type" value="Genomic_DNA"/>
</dbReference>
<dbReference type="InterPro" id="IPR058584">
    <property type="entry name" value="IMB1_TNPO1-like_TPR"/>
</dbReference>
<dbReference type="Pfam" id="PF25780">
    <property type="entry name" value="TPR_IPO5"/>
    <property type="match status" value="1"/>
</dbReference>
<keyword evidence="7" id="KW-0007">Acetylation</keyword>
<keyword evidence="8" id="KW-0539">Nucleus</keyword>
<dbReference type="Proteomes" id="UP001367676">
    <property type="component" value="Unassembled WGS sequence"/>
</dbReference>
<evidence type="ECO:0000256" key="3">
    <source>
        <dbReference type="ARBA" id="ARBA00022448"/>
    </source>
</evidence>
<organism evidence="11 12">
    <name type="scientific">Parthenolecanium corni</name>
    <dbReference type="NCBI Taxonomy" id="536013"/>
    <lineage>
        <taxon>Eukaryota</taxon>
        <taxon>Metazoa</taxon>
        <taxon>Ecdysozoa</taxon>
        <taxon>Arthropoda</taxon>
        <taxon>Hexapoda</taxon>
        <taxon>Insecta</taxon>
        <taxon>Pterygota</taxon>
        <taxon>Neoptera</taxon>
        <taxon>Paraneoptera</taxon>
        <taxon>Hemiptera</taxon>
        <taxon>Sternorrhyncha</taxon>
        <taxon>Coccoidea</taxon>
        <taxon>Coccidae</taxon>
        <taxon>Parthenolecanium</taxon>
    </lineage>
</organism>
<dbReference type="Pfam" id="PF25574">
    <property type="entry name" value="TPR_IMB1"/>
    <property type="match status" value="1"/>
</dbReference>
<keyword evidence="12" id="KW-1185">Reference proteome</keyword>
<dbReference type="Pfam" id="PF02985">
    <property type="entry name" value="HEAT"/>
    <property type="match status" value="1"/>
</dbReference>
<keyword evidence="3" id="KW-0813">Transport</keyword>
<dbReference type="Pfam" id="PF18829">
    <property type="entry name" value="Importin_rep_6"/>
    <property type="match status" value="1"/>
</dbReference>
<dbReference type="SUPFAM" id="SSF48371">
    <property type="entry name" value="ARM repeat"/>
    <property type="match status" value="2"/>
</dbReference>
<evidence type="ECO:0000256" key="6">
    <source>
        <dbReference type="ARBA" id="ARBA00022927"/>
    </source>
</evidence>
<sequence>MALDVNNFRQILKCLLNLDTEIRTQAEEAFNNISTETRVLYLLNSITDESLADDEKQLASVLLRRLITNDFSEFYPKLSVDDQNQLKECLLMLIHAEVSDSLKRKVCDVVSELARNLIDEDGHNSWPEFLQFLFACASSPSPQLKECSLRMFSNVPGVFGNQQTNYLGLINQMLQQSLVDSSSSKVRAQAVRAVCSFIIAHEKETALQKQFQDLLPSMIQVLAENMQQVDDDAVLKSFVDLCESSPKFLRPQIGGVIQLCLKVFSNEELEDDVRHLALEVIITLCEVGSVMMKKESPTYIEPLVLAILKMMTDIDDDENWSFSDEIVDEDNDNNNVVAESSIDRLACGLGGKIVLPHIIANIPAMLSNVDWRYRHAALMAISAVGEGCHKQMEPILSQIIDGVLTFLQDQHPRVRYAACNAVGQMSSDFAPTLQKKFHEKIVPALLNLLDDNLNPRVQAHAGAALVNFAEDCPKHILVQYLNDIMLKLESILNAKFKELLERGTKLVLEQVVTTIASVADTAEEQFVAFYDRLIPHLKYIIENAPPELRQLRGKTLECFSLIGLAVGREKFAEDARHIMDVLLKNYNENENQNTEEDDSYHTYLISAWARICIVLGKDFQPYLPVVIGPVMKTASMKPEVALFDNEDLEDLDRTNSDWQFISLGEQQNFGIKTAGLEDKVAACEMLVCYARELKEGFADYAEQVVRLMIPLLKFYFHDGVRTAAAQSLPHLLESVRLKGPDYVKDMWNFICPELLSAIKGDPENEVVGDLFYSLAKCIEVLGKGCLTDQWMNDLMSLIEKNLLDHFLEQQTISDKRKEEDYDENAEDDVDDDDDEDNMTYKISKLADVVHALFKTYGIDFYPYFDRVLPHFVKMLNPEQKWTDHQWGVCIFDDLIEYTGPHCKKYKDYFLSTLANYLNDKQPAVRQAACYGFGVLGLCGGEEFAQTCASVIPDLLKIITDPCSRTEENELATENAISAMAKIFKYNSSLINVDEMLPHWLRGLPVLEDVDEVPHVYDYLCDLIERNHPAVLGVNNSNLPNLISIMIEVFCKDAIKLDHIVSRRMITIIREVQRSPEVLEMCAAQLTPEKRAKLTEILSNI</sequence>
<keyword evidence="6" id="KW-0653">Protein transport</keyword>
<comment type="subcellular location">
    <subcellularLocation>
        <location evidence="2">Cytoplasm</location>
    </subcellularLocation>
    <subcellularLocation>
        <location evidence="1">Nucleus</location>
    </subcellularLocation>
</comment>
<dbReference type="Gene3D" id="1.25.10.10">
    <property type="entry name" value="Leucine-rich Repeat Variant"/>
    <property type="match status" value="1"/>
</dbReference>
<keyword evidence="5" id="KW-0677">Repeat</keyword>
<dbReference type="Pfam" id="PF13513">
    <property type="entry name" value="HEAT_EZ"/>
    <property type="match status" value="1"/>
</dbReference>
<dbReference type="InterPro" id="IPR011989">
    <property type="entry name" value="ARM-like"/>
</dbReference>
<accession>A0AAN9Y763</accession>
<dbReference type="InterPro" id="IPR016024">
    <property type="entry name" value="ARM-type_fold"/>
</dbReference>
<evidence type="ECO:0000256" key="5">
    <source>
        <dbReference type="ARBA" id="ARBA00022737"/>
    </source>
</evidence>
<dbReference type="Pfam" id="PF18808">
    <property type="entry name" value="Importin_rep_4"/>
    <property type="match status" value="1"/>
</dbReference>
<dbReference type="InterPro" id="IPR041389">
    <property type="entry name" value="Importin_rep_6"/>
</dbReference>
<dbReference type="AlphaFoldDB" id="A0AAN9Y763"/>
<proteinExistence type="predicted"/>
<dbReference type="GO" id="GO:0006606">
    <property type="term" value="P:protein import into nucleus"/>
    <property type="evidence" value="ECO:0007669"/>
    <property type="project" value="InterPro"/>
</dbReference>
<keyword evidence="4" id="KW-0963">Cytoplasm</keyword>
<feature type="domain" description="TOG" evidence="10">
    <location>
        <begin position="348"/>
        <end position="595"/>
    </location>
</feature>
<evidence type="ECO:0000256" key="1">
    <source>
        <dbReference type="ARBA" id="ARBA00004123"/>
    </source>
</evidence>
<evidence type="ECO:0000313" key="12">
    <source>
        <dbReference type="Proteomes" id="UP001367676"/>
    </source>
</evidence>
<dbReference type="InterPro" id="IPR041653">
    <property type="entry name" value="Importin_rep_4"/>
</dbReference>
<evidence type="ECO:0000313" key="11">
    <source>
        <dbReference type="EMBL" id="KAK7601626.1"/>
    </source>
</evidence>
<evidence type="ECO:0000256" key="2">
    <source>
        <dbReference type="ARBA" id="ARBA00004496"/>
    </source>
</evidence>
<dbReference type="PANTHER" id="PTHR10527">
    <property type="entry name" value="IMPORTIN BETA"/>
    <property type="match status" value="1"/>
</dbReference>
<dbReference type="InterPro" id="IPR057672">
    <property type="entry name" value="TPR_IPO4/5"/>
</dbReference>
<dbReference type="InterPro" id="IPR040122">
    <property type="entry name" value="Importin_beta"/>
</dbReference>
<dbReference type="GO" id="GO:0005737">
    <property type="term" value="C:cytoplasm"/>
    <property type="evidence" value="ECO:0007669"/>
    <property type="project" value="UniProtKB-SubCell"/>
</dbReference>
<dbReference type="SMART" id="SM01349">
    <property type="entry name" value="TOG"/>
    <property type="match status" value="1"/>
</dbReference>
<evidence type="ECO:0000256" key="8">
    <source>
        <dbReference type="ARBA" id="ARBA00023242"/>
    </source>
</evidence>
<feature type="compositionally biased region" description="Acidic residues" evidence="9">
    <location>
        <begin position="820"/>
        <end position="833"/>
    </location>
</feature>
<comment type="caution">
    <text evidence="11">The sequence shown here is derived from an EMBL/GenBank/DDBJ whole genome shotgun (WGS) entry which is preliminary data.</text>
</comment>
<evidence type="ECO:0000256" key="9">
    <source>
        <dbReference type="SAM" id="MobiDB-lite"/>
    </source>
</evidence>
<dbReference type="GO" id="GO:0005634">
    <property type="term" value="C:nucleus"/>
    <property type="evidence" value="ECO:0007669"/>
    <property type="project" value="UniProtKB-SubCell"/>
</dbReference>
<evidence type="ECO:0000256" key="4">
    <source>
        <dbReference type="ARBA" id="ARBA00022490"/>
    </source>
</evidence>
<dbReference type="InterPro" id="IPR000357">
    <property type="entry name" value="HEAT"/>
</dbReference>
<evidence type="ECO:0000259" key="10">
    <source>
        <dbReference type="SMART" id="SM01349"/>
    </source>
</evidence>
<evidence type="ECO:0000256" key="7">
    <source>
        <dbReference type="ARBA" id="ARBA00022990"/>
    </source>
</evidence>
<feature type="region of interest" description="Disordered" evidence="9">
    <location>
        <begin position="814"/>
        <end position="833"/>
    </location>
</feature>
<gene>
    <name evidence="11" type="ORF">V9T40_009067</name>
</gene>
<dbReference type="InterPro" id="IPR034085">
    <property type="entry name" value="TOG"/>
</dbReference>
<name>A0AAN9Y763_9HEMI</name>
<dbReference type="GO" id="GO:0000226">
    <property type="term" value="P:microtubule cytoskeleton organization"/>
    <property type="evidence" value="ECO:0007669"/>
    <property type="project" value="UniProtKB-ARBA"/>
</dbReference>
<reference evidence="11 12" key="1">
    <citation type="submission" date="2024-03" db="EMBL/GenBank/DDBJ databases">
        <title>Adaptation during the transition from Ophiocordyceps entomopathogen to insect associate is accompanied by gene loss and intensified selection.</title>
        <authorList>
            <person name="Ward C.M."/>
            <person name="Onetto C.A."/>
            <person name="Borneman A.R."/>
        </authorList>
    </citation>
    <scope>NUCLEOTIDE SEQUENCE [LARGE SCALE GENOMIC DNA]</scope>
    <source>
        <strain evidence="11">AWRI1</strain>
        <tissue evidence="11">Single Adult Female</tissue>
    </source>
</reference>
<protein>
    <recommendedName>
        <fullName evidence="10">TOG domain-containing protein</fullName>
    </recommendedName>
</protein>